<dbReference type="SUPFAM" id="SSF46689">
    <property type="entry name" value="Homeodomain-like"/>
    <property type="match status" value="2"/>
</dbReference>
<dbReference type="EMBL" id="JAMFMB010000011">
    <property type="protein sequence ID" value="MCL6283913.1"/>
    <property type="molecule type" value="Genomic_DNA"/>
</dbReference>
<keyword evidence="1" id="KW-0805">Transcription regulation</keyword>
<dbReference type="InterPro" id="IPR009057">
    <property type="entry name" value="Homeodomain-like_sf"/>
</dbReference>
<evidence type="ECO:0000313" key="5">
    <source>
        <dbReference type="EMBL" id="MCL6283913.1"/>
    </source>
</evidence>
<evidence type="ECO:0000259" key="4">
    <source>
        <dbReference type="PROSITE" id="PS01124"/>
    </source>
</evidence>
<comment type="caution">
    <text evidence="5">The sequence shown here is derived from an EMBL/GenBank/DDBJ whole genome shotgun (WGS) entry which is preliminary data.</text>
</comment>
<feature type="domain" description="HTH araC/xylS-type" evidence="4">
    <location>
        <begin position="218"/>
        <end position="315"/>
    </location>
</feature>
<dbReference type="InterPro" id="IPR029062">
    <property type="entry name" value="Class_I_gatase-like"/>
</dbReference>
<dbReference type="Gene3D" id="1.10.10.60">
    <property type="entry name" value="Homeodomain-like"/>
    <property type="match status" value="1"/>
</dbReference>
<dbReference type="PANTHER" id="PTHR43130">
    <property type="entry name" value="ARAC-FAMILY TRANSCRIPTIONAL REGULATOR"/>
    <property type="match status" value="1"/>
</dbReference>
<gene>
    <name evidence="5" type="ORF">M3P21_10260</name>
</gene>
<dbReference type="InterPro" id="IPR018060">
    <property type="entry name" value="HTH_AraC"/>
</dbReference>
<evidence type="ECO:0000256" key="2">
    <source>
        <dbReference type="ARBA" id="ARBA00023125"/>
    </source>
</evidence>
<evidence type="ECO:0000256" key="3">
    <source>
        <dbReference type="ARBA" id="ARBA00023163"/>
    </source>
</evidence>
<dbReference type="Proteomes" id="UP001203880">
    <property type="component" value="Unassembled WGS sequence"/>
</dbReference>
<dbReference type="RefSeq" id="WP_249709833.1">
    <property type="nucleotide sequence ID" value="NZ_JAMFMB010000011.1"/>
</dbReference>
<dbReference type="CDD" id="cd03136">
    <property type="entry name" value="GATase1_AraC_ArgR_like"/>
    <property type="match status" value="1"/>
</dbReference>
<keyword evidence="6" id="KW-1185">Reference proteome</keyword>
<dbReference type="InterPro" id="IPR018062">
    <property type="entry name" value="HTH_AraC-typ_CS"/>
</dbReference>
<dbReference type="InterPro" id="IPR052158">
    <property type="entry name" value="INH-QAR"/>
</dbReference>
<evidence type="ECO:0000256" key="1">
    <source>
        <dbReference type="ARBA" id="ARBA00023015"/>
    </source>
</evidence>
<dbReference type="Pfam" id="PF12833">
    <property type="entry name" value="HTH_18"/>
    <property type="match status" value="1"/>
</dbReference>
<dbReference type="PROSITE" id="PS00041">
    <property type="entry name" value="HTH_ARAC_FAMILY_1"/>
    <property type="match status" value="1"/>
</dbReference>
<protein>
    <submittedName>
        <fullName evidence="5">Helix-turn-helix domain-containing protein</fullName>
    </submittedName>
</protein>
<sequence>MGASSDRLFVFVLDAGFTMQAFSSAVEVLRLLHRVHPKARLRYKALGLSGAPVRASNGFALIPDLYPSEVPSRATLIVVAGAEASKVPAPALVARLRDWARRGHPVWGVSSGVVRLAQAGLLNGRSVSAHWEDFAYLRQDFPKVKVTTALFTHDAQIATCAGGGAASDLMLHLVRAEFGPETADEIAARLVIDAVRDGRAPQRRGSEMRFETANHLVFAALRRMRANLFAPLSIARIAADLGISQRQLERLFMQEFDQPPGRVYAQLRLEDARLDVLSGRRDLTEIALDYGYKPVTFSRVYKRLFGVLPSDDRKRAMS</sequence>
<organism evidence="5 6">
    <name type="scientific">Ruegeria spongiae</name>
    <dbReference type="NCBI Taxonomy" id="2942209"/>
    <lineage>
        <taxon>Bacteria</taxon>
        <taxon>Pseudomonadati</taxon>
        <taxon>Pseudomonadota</taxon>
        <taxon>Alphaproteobacteria</taxon>
        <taxon>Rhodobacterales</taxon>
        <taxon>Roseobacteraceae</taxon>
        <taxon>Ruegeria</taxon>
    </lineage>
</organism>
<name>A0ABT0Q211_9RHOB</name>
<dbReference type="InterPro" id="IPR002818">
    <property type="entry name" value="DJ-1/PfpI"/>
</dbReference>
<keyword evidence="3" id="KW-0804">Transcription</keyword>
<dbReference type="SUPFAM" id="SSF52317">
    <property type="entry name" value="Class I glutamine amidotransferase-like"/>
    <property type="match status" value="1"/>
</dbReference>
<dbReference type="SMART" id="SM00342">
    <property type="entry name" value="HTH_ARAC"/>
    <property type="match status" value="1"/>
</dbReference>
<keyword evidence="2" id="KW-0238">DNA-binding</keyword>
<dbReference type="PANTHER" id="PTHR43130:SF3">
    <property type="entry name" value="HTH-TYPE TRANSCRIPTIONAL REGULATOR RV1931C"/>
    <property type="match status" value="1"/>
</dbReference>
<reference evidence="5" key="1">
    <citation type="submission" date="2022-05" db="EMBL/GenBank/DDBJ databases">
        <authorList>
            <person name="Park J.-S."/>
        </authorList>
    </citation>
    <scope>NUCLEOTIDE SEQUENCE</scope>
    <source>
        <strain evidence="5">2012CJ41-6</strain>
    </source>
</reference>
<accession>A0ABT0Q211</accession>
<evidence type="ECO:0000313" key="6">
    <source>
        <dbReference type="Proteomes" id="UP001203880"/>
    </source>
</evidence>
<dbReference type="PROSITE" id="PS01124">
    <property type="entry name" value="HTH_ARAC_FAMILY_2"/>
    <property type="match status" value="1"/>
</dbReference>
<dbReference type="Gene3D" id="3.40.50.880">
    <property type="match status" value="1"/>
</dbReference>
<proteinExistence type="predicted"/>
<dbReference type="Pfam" id="PF01965">
    <property type="entry name" value="DJ-1_PfpI"/>
    <property type="match status" value="1"/>
</dbReference>